<proteinExistence type="predicted"/>
<evidence type="ECO:0000313" key="1">
    <source>
        <dbReference type="EMBL" id="RZF48223.1"/>
    </source>
</evidence>
<name>A0A482XQF7_LAOST</name>
<protein>
    <submittedName>
        <fullName evidence="1">Uncharacterized protein</fullName>
    </submittedName>
</protein>
<dbReference type="EMBL" id="QKKF02002619">
    <property type="protein sequence ID" value="RZF48223.1"/>
    <property type="molecule type" value="Genomic_DNA"/>
</dbReference>
<gene>
    <name evidence="1" type="ORF">LSTR_LSTR006190</name>
</gene>
<sequence length="91" mass="10576">MSSAGARNAARIAKYGPGLRGYWRQGYHEYPEILSTAGLFFATLPIALYKLKIIEDGKLDIKVHKKEYIVYRHDDPRIHDLPKHDPNNWRL</sequence>
<dbReference type="AlphaFoldDB" id="A0A482XQF7"/>
<dbReference type="InParanoid" id="A0A482XQF7"/>
<keyword evidence="2" id="KW-1185">Reference proteome</keyword>
<comment type="caution">
    <text evidence="1">The sequence shown here is derived from an EMBL/GenBank/DDBJ whole genome shotgun (WGS) entry which is preliminary data.</text>
</comment>
<dbReference type="SMR" id="A0A482XQF7"/>
<dbReference type="Proteomes" id="UP000291343">
    <property type="component" value="Unassembled WGS sequence"/>
</dbReference>
<evidence type="ECO:0000313" key="2">
    <source>
        <dbReference type="Proteomes" id="UP000291343"/>
    </source>
</evidence>
<dbReference type="FunCoup" id="A0A482XQF7">
    <property type="interactions" value="12"/>
</dbReference>
<reference evidence="1 2" key="1">
    <citation type="journal article" date="2017" name="Gigascience">
        <title>Genome sequence of the small brown planthopper, Laodelphax striatellus.</title>
        <authorList>
            <person name="Zhu J."/>
            <person name="Jiang F."/>
            <person name="Wang X."/>
            <person name="Yang P."/>
            <person name="Bao Y."/>
            <person name="Zhao W."/>
            <person name="Wang W."/>
            <person name="Lu H."/>
            <person name="Wang Q."/>
            <person name="Cui N."/>
            <person name="Li J."/>
            <person name="Chen X."/>
            <person name="Luo L."/>
            <person name="Yu J."/>
            <person name="Kang L."/>
            <person name="Cui F."/>
        </authorList>
    </citation>
    <scope>NUCLEOTIDE SEQUENCE [LARGE SCALE GENOMIC DNA]</scope>
    <source>
        <strain evidence="1">Lst14</strain>
    </source>
</reference>
<organism evidence="1 2">
    <name type="scientific">Laodelphax striatellus</name>
    <name type="common">Small brown planthopper</name>
    <name type="synonym">Delphax striatella</name>
    <dbReference type="NCBI Taxonomy" id="195883"/>
    <lineage>
        <taxon>Eukaryota</taxon>
        <taxon>Metazoa</taxon>
        <taxon>Ecdysozoa</taxon>
        <taxon>Arthropoda</taxon>
        <taxon>Hexapoda</taxon>
        <taxon>Insecta</taxon>
        <taxon>Pterygota</taxon>
        <taxon>Neoptera</taxon>
        <taxon>Paraneoptera</taxon>
        <taxon>Hemiptera</taxon>
        <taxon>Auchenorrhyncha</taxon>
        <taxon>Fulgoroidea</taxon>
        <taxon>Delphacidae</taxon>
        <taxon>Criomorphinae</taxon>
        <taxon>Laodelphax</taxon>
    </lineage>
</organism>
<accession>A0A482XQF7</accession>